<proteinExistence type="predicted"/>
<evidence type="ECO:0000313" key="2">
    <source>
        <dbReference type="EMBL" id="WOJ96856.1"/>
    </source>
</evidence>
<gene>
    <name evidence="2" type="ORF">R0137_16660</name>
</gene>
<organism evidence="2 3">
    <name type="scientific">Congregibacter brevis</name>
    <dbReference type="NCBI Taxonomy" id="3081201"/>
    <lineage>
        <taxon>Bacteria</taxon>
        <taxon>Pseudomonadati</taxon>
        <taxon>Pseudomonadota</taxon>
        <taxon>Gammaproteobacteria</taxon>
        <taxon>Cellvibrionales</taxon>
        <taxon>Halieaceae</taxon>
        <taxon>Congregibacter</taxon>
    </lineage>
</organism>
<evidence type="ECO:0000313" key="3">
    <source>
        <dbReference type="Proteomes" id="UP001626549"/>
    </source>
</evidence>
<keyword evidence="3" id="KW-1185">Reference proteome</keyword>
<dbReference type="RefSeq" id="WP_407327548.1">
    <property type="nucleotide sequence ID" value="NZ_CP136865.1"/>
</dbReference>
<sequence>MQLKTSVTKYLGGLLLLLGSSISINYVAVAQPPAEPETSTEQAPEEAGDPDVTLEPVTAEPANQPSEDYEASEQISEDLSVAFPVDI</sequence>
<protein>
    <submittedName>
        <fullName evidence="2">Uncharacterized protein</fullName>
    </submittedName>
</protein>
<feature type="region of interest" description="Disordered" evidence="1">
    <location>
        <begin position="32"/>
        <end position="75"/>
    </location>
</feature>
<dbReference type="Proteomes" id="UP001626549">
    <property type="component" value="Chromosome"/>
</dbReference>
<accession>A0ABZ0IFS5</accession>
<name>A0ABZ0IFS5_9GAMM</name>
<evidence type="ECO:0000256" key="1">
    <source>
        <dbReference type="SAM" id="MobiDB-lite"/>
    </source>
</evidence>
<reference evidence="2 3" key="1">
    <citation type="submission" date="2023-10" db="EMBL/GenBank/DDBJ databases">
        <title>Two novel species belonging to the OM43/NOR5 clade.</title>
        <authorList>
            <person name="Park M."/>
        </authorList>
    </citation>
    <scope>NUCLEOTIDE SEQUENCE [LARGE SCALE GENOMIC DNA]</scope>
    <source>
        <strain evidence="2 3">IMCC45268</strain>
    </source>
</reference>
<dbReference type="EMBL" id="CP136865">
    <property type="protein sequence ID" value="WOJ96856.1"/>
    <property type="molecule type" value="Genomic_DNA"/>
</dbReference>